<comment type="caution">
    <text evidence="3">The sequence shown here is derived from an EMBL/GenBank/DDBJ whole genome shotgun (WGS) entry which is preliminary data.</text>
</comment>
<keyword evidence="1" id="KW-0479">Metal-binding</keyword>
<reference evidence="3" key="1">
    <citation type="journal article" date="2014" name="Front. Microbiol.">
        <title>High frequency of phylogenetically diverse reductive dehalogenase-homologous genes in deep subseafloor sedimentary metagenomes.</title>
        <authorList>
            <person name="Kawai M."/>
            <person name="Futagami T."/>
            <person name="Toyoda A."/>
            <person name="Takaki Y."/>
            <person name="Nishi S."/>
            <person name="Hori S."/>
            <person name="Arai W."/>
            <person name="Tsubouchi T."/>
            <person name="Morono Y."/>
            <person name="Uchiyama I."/>
            <person name="Ito T."/>
            <person name="Fujiyama A."/>
            <person name="Inagaki F."/>
            <person name="Takami H."/>
        </authorList>
    </citation>
    <scope>NUCLEOTIDE SEQUENCE</scope>
    <source>
        <strain evidence="3">Expedition CK06-06</strain>
    </source>
</reference>
<dbReference type="SUPFAM" id="SSF51556">
    <property type="entry name" value="Metallo-dependent hydrolases"/>
    <property type="match status" value="1"/>
</dbReference>
<dbReference type="GO" id="GO:0008270">
    <property type="term" value="F:zinc ion binding"/>
    <property type="evidence" value="ECO:0007669"/>
    <property type="project" value="InterPro"/>
</dbReference>
<proteinExistence type="predicted"/>
<name>X0U978_9ZZZZ</name>
<dbReference type="Gene3D" id="3.20.20.140">
    <property type="entry name" value="Metal-dependent hydrolases"/>
    <property type="match status" value="1"/>
</dbReference>
<evidence type="ECO:0008006" key="4">
    <source>
        <dbReference type="Google" id="ProtNLM"/>
    </source>
</evidence>
<gene>
    <name evidence="3" type="ORF">S01H1_45705</name>
</gene>
<dbReference type="PANTHER" id="PTHR10819:SF3">
    <property type="entry name" value="PHOSPHOTRIESTERASE-RELATED PROTEIN"/>
    <property type="match status" value="1"/>
</dbReference>
<dbReference type="InterPro" id="IPR032466">
    <property type="entry name" value="Metal_Hydrolase"/>
</dbReference>
<evidence type="ECO:0000313" key="3">
    <source>
        <dbReference type="EMBL" id="GAG02095.1"/>
    </source>
</evidence>
<dbReference type="EMBL" id="BARS01029223">
    <property type="protein sequence ID" value="GAG02095.1"/>
    <property type="molecule type" value="Genomic_DNA"/>
</dbReference>
<dbReference type="Pfam" id="PF02126">
    <property type="entry name" value="PTE"/>
    <property type="match status" value="1"/>
</dbReference>
<accession>X0U978</accession>
<keyword evidence="2" id="KW-0378">Hydrolase</keyword>
<dbReference type="AlphaFoldDB" id="X0U978"/>
<evidence type="ECO:0000256" key="1">
    <source>
        <dbReference type="ARBA" id="ARBA00022723"/>
    </source>
</evidence>
<dbReference type="GO" id="GO:0016787">
    <property type="term" value="F:hydrolase activity"/>
    <property type="evidence" value="ECO:0007669"/>
    <property type="project" value="UniProtKB-KW"/>
</dbReference>
<dbReference type="PROSITE" id="PS51347">
    <property type="entry name" value="PHOSPHOTRIESTERASE_2"/>
    <property type="match status" value="1"/>
</dbReference>
<sequence>VMGSGYYVEGSYSKESMEAKTDNDIAEEIVKDMTVGVDDSGIRSGVIGELGCTWPLKDNERKVLRAGAYAQKRTGAAIWVHPGRNEMAPIEEVEALADAGADLSRIVICHIDRCGYLLDTRQKLLDSGCYLEYDLFGWEGYYPARVALAEGHLPDILNDVGRIKEIKELIGTGYLRQILLSQDIHCKTMLVSYGGWGYAHLLREVVPLMKIYGISDEQINTMMVDNPKRLLPFAPVKE</sequence>
<protein>
    <recommendedName>
        <fullName evidence="4">Phosphotriesterase-related protein</fullName>
    </recommendedName>
</protein>
<dbReference type="InterPro" id="IPR001559">
    <property type="entry name" value="Phosphotriesterase"/>
</dbReference>
<evidence type="ECO:0000256" key="2">
    <source>
        <dbReference type="ARBA" id="ARBA00022801"/>
    </source>
</evidence>
<dbReference type="PANTHER" id="PTHR10819">
    <property type="entry name" value="PHOSPHOTRIESTERASE-RELATED"/>
    <property type="match status" value="1"/>
</dbReference>
<organism evidence="3">
    <name type="scientific">marine sediment metagenome</name>
    <dbReference type="NCBI Taxonomy" id="412755"/>
    <lineage>
        <taxon>unclassified sequences</taxon>
        <taxon>metagenomes</taxon>
        <taxon>ecological metagenomes</taxon>
    </lineage>
</organism>
<feature type="non-terminal residue" evidence="3">
    <location>
        <position position="1"/>
    </location>
</feature>